<evidence type="ECO:0000256" key="1">
    <source>
        <dbReference type="SAM" id="Phobius"/>
    </source>
</evidence>
<evidence type="ECO:0000313" key="3">
    <source>
        <dbReference type="Proteomes" id="UP001165341"/>
    </source>
</evidence>
<keyword evidence="1" id="KW-0472">Membrane</keyword>
<keyword evidence="3" id="KW-1185">Reference proteome</keyword>
<comment type="caution">
    <text evidence="2">The sequence shown here is derived from an EMBL/GenBank/DDBJ whole genome shotgun (WGS) entry which is preliminary data.</text>
</comment>
<organism evidence="2 3">
    <name type="scientific">Cryobacterium zhongshanensis</name>
    <dbReference type="NCBI Taxonomy" id="2928153"/>
    <lineage>
        <taxon>Bacteria</taxon>
        <taxon>Bacillati</taxon>
        <taxon>Actinomycetota</taxon>
        <taxon>Actinomycetes</taxon>
        <taxon>Micrococcales</taxon>
        <taxon>Microbacteriaceae</taxon>
        <taxon>Cryobacterium</taxon>
    </lineage>
</organism>
<sequence length="143" mass="15492">MNWTSTVTEIAVTTPALTAPAADRLYDLPAEPLVVFAAYFAVVLLSVVLPFAVSLVLYEVIRLWVVRRRDRAEIDLHPLLLTVLVAVALGVVGVLLLQFGLTGTPPGSDTSANLGGLAQRLLIVFVPMTVLVLVLRILISRRH</sequence>
<feature type="transmembrane region" description="Helical" evidence="1">
    <location>
        <begin position="79"/>
        <end position="101"/>
    </location>
</feature>
<evidence type="ECO:0000313" key="2">
    <source>
        <dbReference type="EMBL" id="MCI4656857.1"/>
    </source>
</evidence>
<dbReference type="EMBL" id="JALGAR010000001">
    <property type="protein sequence ID" value="MCI4656857.1"/>
    <property type="molecule type" value="Genomic_DNA"/>
</dbReference>
<protein>
    <submittedName>
        <fullName evidence="2">Uncharacterized protein</fullName>
    </submittedName>
</protein>
<feature type="transmembrane region" description="Helical" evidence="1">
    <location>
        <begin position="121"/>
        <end position="139"/>
    </location>
</feature>
<feature type="transmembrane region" description="Helical" evidence="1">
    <location>
        <begin position="33"/>
        <end position="58"/>
    </location>
</feature>
<keyword evidence="1" id="KW-0812">Transmembrane</keyword>
<accession>A0AA41UEB1</accession>
<dbReference type="Proteomes" id="UP001165341">
    <property type="component" value="Unassembled WGS sequence"/>
</dbReference>
<dbReference type="RefSeq" id="WP_243010909.1">
    <property type="nucleotide sequence ID" value="NZ_JALGAR010000001.1"/>
</dbReference>
<name>A0AA41UEB1_9MICO</name>
<gene>
    <name evidence="2" type="ORF">MQH31_03395</name>
</gene>
<proteinExistence type="predicted"/>
<dbReference type="AlphaFoldDB" id="A0AA41UEB1"/>
<keyword evidence="1" id="KW-1133">Transmembrane helix</keyword>
<reference evidence="2" key="1">
    <citation type="submission" date="2022-03" db="EMBL/GenBank/DDBJ databases">
        <title>Cryobacterium sp. nov. strain ZS14-85, isolated from Antarctic soil.</title>
        <authorList>
            <person name="Li J."/>
            <person name="Niu G."/>
        </authorList>
    </citation>
    <scope>NUCLEOTIDE SEQUENCE</scope>
    <source>
        <strain evidence="2">ZS14-85</strain>
    </source>
</reference>